<dbReference type="Gene3D" id="1.50.10.160">
    <property type="match status" value="1"/>
</dbReference>
<dbReference type="Gene3D" id="1.50.10.130">
    <property type="entry name" value="Terpene synthase, N-terminal domain"/>
    <property type="match status" value="1"/>
</dbReference>
<name>A0ABR2UEE4_9ROSI</name>
<evidence type="ECO:0000256" key="3">
    <source>
        <dbReference type="ARBA" id="ARBA00022842"/>
    </source>
</evidence>
<dbReference type="EMBL" id="JBBPBN010000001">
    <property type="protein sequence ID" value="KAK9047794.1"/>
    <property type="molecule type" value="Genomic_DNA"/>
</dbReference>
<dbReference type="SFLD" id="SFLDG01014">
    <property type="entry name" value="Terpene_Cyclase_Like_1_N-term"/>
    <property type="match status" value="1"/>
</dbReference>
<proteinExistence type="predicted"/>
<dbReference type="Gene3D" id="1.10.600.10">
    <property type="entry name" value="Farnesyl Diphosphate Synthase"/>
    <property type="match status" value="1"/>
</dbReference>
<sequence length="771" mass="87465">MGISKVSNIEASAKEIKEEMLSGMDPYSLVSASAYDTAWLAMVPIDSDRTCSMFKECLEWVANNQTKEGYWGDFNGVPAIDSLPATLACLIALHKWNVGANNIKRGVKFVEENAEKILGRTQGDLPRWFTIVFPGMIELARIAGIELAFPSHLNGMLLDIFHKRQSLLDAEELVGKQYYPPLLSYLEALPSSYHINEQDISMNLSGDGSLFQSPAASARAFMATGNENTLSYLQRLVGRCAIGVPPTFPMDEDLIRLCLVNQLQRLGLADHFTCEIEDNLARIYWNYKTQESPEKSSNNADLAIQLHKDSLAFRLLRMHGYTMSPGQLCWFLNNKKVRAHIEENQDYFSTTMLNVYRATDLKFPGEDEVEEARSFSRKVLEKIPSKDTSFGCTGLKRMVEHELRFPWIARLDRLDHRAWIEDINNTNILWVGKTSSHRLSTLLNKKLLQLAVAEYEFRQSIYRNELEEVTRWSKSRGMSDMGFGRERTTFCYFAIASSIPLPYDSEVRTMITKSAVVITVADDFYDTEASFDELNSLTDAIARWDAKGLSGHSKTIFNALDDLVSEIVAKVLHRQGIDITFFLQQIWYETFNSWLVEAEAKWSKGGFVPSTEEYLGTGMVSIALHTLVLPASYLLNPSLTDHKVRAGEYPSLTKLSMLIPRLLNDIQSYQKEEEEGKANYVLLYMRENPGADIQDSTTHVREIIENKWGEFLQGVLMDDDGSGELTRASKFLHLSCVKVFQMFFHSSNRYDSNTDILQDIQKAIYTPLSIG</sequence>
<reference evidence="6 7" key="1">
    <citation type="journal article" date="2024" name="G3 (Bethesda)">
        <title>Genome assembly of Hibiscus sabdariffa L. provides insights into metabolisms of medicinal natural products.</title>
        <authorList>
            <person name="Kim T."/>
        </authorList>
    </citation>
    <scope>NUCLEOTIDE SEQUENCE [LARGE SCALE GENOMIC DNA]</scope>
    <source>
        <strain evidence="6">TK-2024</strain>
        <tissue evidence="6">Old leaves</tissue>
    </source>
</reference>
<dbReference type="InterPro" id="IPR036965">
    <property type="entry name" value="Terpene_synth_N_sf"/>
</dbReference>
<dbReference type="PANTHER" id="PTHR31739:SF25">
    <property type="entry name" value="(E,E)-GERANYLLINALOOL SYNTHASE"/>
    <property type="match status" value="1"/>
</dbReference>
<dbReference type="Proteomes" id="UP001396334">
    <property type="component" value="Unassembled WGS sequence"/>
</dbReference>
<evidence type="ECO:0000256" key="1">
    <source>
        <dbReference type="ARBA" id="ARBA00001946"/>
    </source>
</evidence>
<dbReference type="InterPro" id="IPR008930">
    <property type="entry name" value="Terpenoid_cyclase/PrenylTrfase"/>
</dbReference>
<dbReference type="Pfam" id="PF03936">
    <property type="entry name" value="Terpene_synth_C"/>
    <property type="match status" value="1"/>
</dbReference>
<feature type="domain" description="Terpene synthase N-terminal" evidence="4">
    <location>
        <begin position="208"/>
        <end position="403"/>
    </location>
</feature>
<evidence type="ECO:0000259" key="4">
    <source>
        <dbReference type="Pfam" id="PF01397"/>
    </source>
</evidence>
<dbReference type="InterPro" id="IPR005630">
    <property type="entry name" value="Terpene_synthase_metal-bd"/>
</dbReference>
<keyword evidence="2" id="KW-0479">Metal-binding</keyword>
<dbReference type="SUPFAM" id="SSF48576">
    <property type="entry name" value="Terpenoid synthases"/>
    <property type="match status" value="1"/>
</dbReference>
<keyword evidence="3" id="KW-0460">Magnesium</keyword>
<comment type="cofactor">
    <cofactor evidence="1">
        <name>Mg(2+)</name>
        <dbReference type="ChEBI" id="CHEBI:18420"/>
    </cofactor>
</comment>
<dbReference type="SUPFAM" id="SSF48239">
    <property type="entry name" value="Terpenoid cyclases/Protein prenyltransferases"/>
    <property type="match status" value="2"/>
</dbReference>
<comment type="caution">
    <text evidence="6">The sequence shown here is derived from an EMBL/GenBank/DDBJ whole genome shotgun (WGS) entry which is preliminary data.</text>
</comment>
<dbReference type="InterPro" id="IPR001906">
    <property type="entry name" value="Terpene_synth_N"/>
</dbReference>
<evidence type="ECO:0000313" key="6">
    <source>
        <dbReference type="EMBL" id="KAK9047794.1"/>
    </source>
</evidence>
<feature type="domain" description="Terpene synthase metal-binding" evidence="5">
    <location>
        <begin position="479"/>
        <end position="708"/>
    </location>
</feature>
<dbReference type="InterPro" id="IPR050148">
    <property type="entry name" value="Terpene_synthase-like"/>
</dbReference>
<evidence type="ECO:0000256" key="2">
    <source>
        <dbReference type="ARBA" id="ARBA00022723"/>
    </source>
</evidence>
<evidence type="ECO:0008006" key="8">
    <source>
        <dbReference type="Google" id="ProtNLM"/>
    </source>
</evidence>
<keyword evidence="7" id="KW-1185">Reference proteome</keyword>
<dbReference type="InterPro" id="IPR008949">
    <property type="entry name" value="Isoprenoid_synthase_dom_sf"/>
</dbReference>
<dbReference type="Pfam" id="PF01397">
    <property type="entry name" value="Terpene_synth"/>
    <property type="match status" value="1"/>
</dbReference>
<protein>
    <recommendedName>
        <fullName evidence="8">(+)-delta-cadinene synthase</fullName>
    </recommendedName>
</protein>
<organism evidence="6 7">
    <name type="scientific">Hibiscus sabdariffa</name>
    <name type="common">roselle</name>
    <dbReference type="NCBI Taxonomy" id="183260"/>
    <lineage>
        <taxon>Eukaryota</taxon>
        <taxon>Viridiplantae</taxon>
        <taxon>Streptophyta</taxon>
        <taxon>Embryophyta</taxon>
        <taxon>Tracheophyta</taxon>
        <taxon>Spermatophyta</taxon>
        <taxon>Magnoliopsida</taxon>
        <taxon>eudicotyledons</taxon>
        <taxon>Gunneridae</taxon>
        <taxon>Pentapetalae</taxon>
        <taxon>rosids</taxon>
        <taxon>malvids</taxon>
        <taxon>Malvales</taxon>
        <taxon>Malvaceae</taxon>
        <taxon>Malvoideae</taxon>
        <taxon>Hibiscus</taxon>
    </lineage>
</organism>
<dbReference type="PANTHER" id="PTHR31739">
    <property type="entry name" value="ENT-COPALYL DIPHOSPHATE SYNTHASE, CHLOROPLASTIC"/>
    <property type="match status" value="1"/>
</dbReference>
<evidence type="ECO:0000259" key="5">
    <source>
        <dbReference type="Pfam" id="PF03936"/>
    </source>
</evidence>
<gene>
    <name evidence="6" type="ORF">V6N11_053628</name>
</gene>
<evidence type="ECO:0000313" key="7">
    <source>
        <dbReference type="Proteomes" id="UP001396334"/>
    </source>
</evidence>
<accession>A0ABR2UEE4</accession>